<protein>
    <submittedName>
        <fullName evidence="3">Uncharacterized protein</fullName>
    </submittedName>
</protein>
<feature type="non-terminal residue" evidence="3">
    <location>
        <position position="104"/>
    </location>
</feature>
<accession>A0A699X0U8</accession>
<gene>
    <name evidence="3" type="ORF">Tci_925068</name>
</gene>
<feature type="region of interest" description="Disordered" evidence="2">
    <location>
        <begin position="1"/>
        <end position="24"/>
    </location>
</feature>
<dbReference type="EMBL" id="BKCJ011790150">
    <property type="protein sequence ID" value="GFD53099.1"/>
    <property type="molecule type" value="Genomic_DNA"/>
</dbReference>
<evidence type="ECO:0000256" key="1">
    <source>
        <dbReference type="SAM" id="Coils"/>
    </source>
</evidence>
<feature type="non-terminal residue" evidence="3">
    <location>
        <position position="1"/>
    </location>
</feature>
<reference evidence="3" key="1">
    <citation type="journal article" date="2019" name="Sci. Rep.">
        <title>Draft genome of Tanacetum cinerariifolium, the natural source of mosquito coil.</title>
        <authorList>
            <person name="Yamashiro T."/>
            <person name="Shiraishi A."/>
            <person name="Satake H."/>
            <person name="Nakayama K."/>
        </authorList>
    </citation>
    <scope>NUCLEOTIDE SEQUENCE</scope>
</reference>
<sequence length="104" mass="11696">RVPPTKSQAKHNVPLPSPSHDLLPSGEDSLKLKELIDLCTNLSNKVIDLESEVLDIKSTYTAKIEKLESRVERLEEENRILKELKGVHSIVDSNKPVIKKEESS</sequence>
<dbReference type="AlphaFoldDB" id="A0A699X0U8"/>
<evidence type="ECO:0000313" key="3">
    <source>
        <dbReference type="EMBL" id="GFD53099.1"/>
    </source>
</evidence>
<feature type="coiled-coil region" evidence="1">
    <location>
        <begin position="32"/>
        <end position="84"/>
    </location>
</feature>
<proteinExistence type="predicted"/>
<organism evidence="3">
    <name type="scientific">Tanacetum cinerariifolium</name>
    <name type="common">Dalmatian daisy</name>
    <name type="synonym">Chrysanthemum cinerariifolium</name>
    <dbReference type="NCBI Taxonomy" id="118510"/>
    <lineage>
        <taxon>Eukaryota</taxon>
        <taxon>Viridiplantae</taxon>
        <taxon>Streptophyta</taxon>
        <taxon>Embryophyta</taxon>
        <taxon>Tracheophyta</taxon>
        <taxon>Spermatophyta</taxon>
        <taxon>Magnoliopsida</taxon>
        <taxon>eudicotyledons</taxon>
        <taxon>Gunneridae</taxon>
        <taxon>Pentapetalae</taxon>
        <taxon>asterids</taxon>
        <taxon>campanulids</taxon>
        <taxon>Asterales</taxon>
        <taxon>Asteraceae</taxon>
        <taxon>Asteroideae</taxon>
        <taxon>Anthemideae</taxon>
        <taxon>Anthemidinae</taxon>
        <taxon>Tanacetum</taxon>
    </lineage>
</organism>
<name>A0A699X0U8_TANCI</name>
<evidence type="ECO:0000256" key="2">
    <source>
        <dbReference type="SAM" id="MobiDB-lite"/>
    </source>
</evidence>
<comment type="caution">
    <text evidence="3">The sequence shown here is derived from an EMBL/GenBank/DDBJ whole genome shotgun (WGS) entry which is preliminary data.</text>
</comment>
<keyword evidence="1" id="KW-0175">Coiled coil</keyword>